<dbReference type="InterPro" id="IPR009056">
    <property type="entry name" value="Cyt_c-like_dom"/>
</dbReference>
<dbReference type="SUPFAM" id="SSF46626">
    <property type="entry name" value="Cytochrome c"/>
    <property type="match status" value="1"/>
</dbReference>
<gene>
    <name evidence="6" type="ORF">JI741_23010</name>
</gene>
<comment type="caution">
    <text evidence="6">The sequence shown here is derived from an EMBL/GenBank/DDBJ whole genome shotgun (WGS) entry which is preliminary data.</text>
</comment>
<dbReference type="Gene3D" id="1.10.760.10">
    <property type="entry name" value="Cytochrome c-like domain"/>
    <property type="match status" value="1"/>
</dbReference>
<evidence type="ECO:0000313" key="7">
    <source>
        <dbReference type="Proteomes" id="UP000613030"/>
    </source>
</evidence>
<dbReference type="EMBL" id="JAERRB010000009">
    <property type="protein sequence ID" value="MBL0744122.1"/>
    <property type="molecule type" value="Genomic_DNA"/>
</dbReference>
<evidence type="ECO:0000256" key="4">
    <source>
        <dbReference type="PROSITE-ProRule" id="PRU00433"/>
    </source>
</evidence>
<dbReference type="InterPro" id="IPR051459">
    <property type="entry name" value="Cytochrome_c-type_DH"/>
</dbReference>
<dbReference type="PANTHER" id="PTHR35008">
    <property type="entry name" value="BLL4482 PROTEIN-RELATED"/>
    <property type="match status" value="1"/>
</dbReference>
<dbReference type="InterPro" id="IPR036909">
    <property type="entry name" value="Cyt_c-like_dom_sf"/>
</dbReference>
<sequence>MKNAFIAASLMATSLVMGCRPEKKETVATNDYEIATPVATTPVAAPGKDELIQRGKYLVTVGGCNDCHSPKVMTDHGPEPDPKLLLSGHQRQEKLPPMEKNAGRNGWVLFSMNTTAFVGPWGLSYAANLTPDDTGIGAWTFENFKTAIRKGKLKGQEGGRDLLPPMPWTMYRNMTDDDLLSVFTYLKSLPPVSNQVPAPVPPTEL</sequence>
<keyword evidence="3 4" id="KW-0408">Iron</keyword>
<dbReference type="PROSITE" id="PS51007">
    <property type="entry name" value="CYTC"/>
    <property type="match status" value="1"/>
</dbReference>
<keyword evidence="7" id="KW-1185">Reference proteome</keyword>
<organism evidence="6 7">
    <name type="scientific">Chryseolinea lacunae</name>
    <dbReference type="NCBI Taxonomy" id="2801331"/>
    <lineage>
        <taxon>Bacteria</taxon>
        <taxon>Pseudomonadati</taxon>
        <taxon>Bacteroidota</taxon>
        <taxon>Cytophagia</taxon>
        <taxon>Cytophagales</taxon>
        <taxon>Fulvivirgaceae</taxon>
        <taxon>Chryseolinea</taxon>
    </lineage>
</organism>
<keyword evidence="1 4" id="KW-0349">Heme</keyword>
<feature type="domain" description="Cytochrome c" evidence="5">
    <location>
        <begin position="50"/>
        <end position="190"/>
    </location>
</feature>
<evidence type="ECO:0000313" key="6">
    <source>
        <dbReference type="EMBL" id="MBL0744122.1"/>
    </source>
</evidence>
<evidence type="ECO:0000256" key="1">
    <source>
        <dbReference type="ARBA" id="ARBA00022617"/>
    </source>
</evidence>
<evidence type="ECO:0000256" key="3">
    <source>
        <dbReference type="ARBA" id="ARBA00023004"/>
    </source>
</evidence>
<dbReference type="PANTHER" id="PTHR35008:SF8">
    <property type="entry name" value="ALCOHOL DEHYDROGENASE CYTOCHROME C SUBUNIT"/>
    <property type="match status" value="1"/>
</dbReference>
<evidence type="ECO:0000259" key="5">
    <source>
        <dbReference type="PROSITE" id="PS51007"/>
    </source>
</evidence>
<accession>A0ABS1KXY5</accession>
<keyword evidence="2 4" id="KW-0479">Metal-binding</keyword>
<dbReference type="Proteomes" id="UP000613030">
    <property type="component" value="Unassembled WGS sequence"/>
</dbReference>
<name>A0ABS1KXY5_9BACT</name>
<evidence type="ECO:0000256" key="2">
    <source>
        <dbReference type="ARBA" id="ARBA00022723"/>
    </source>
</evidence>
<dbReference type="PROSITE" id="PS51257">
    <property type="entry name" value="PROKAR_LIPOPROTEIN"/>
    <property type="match status" value="1"/>
</dbReference>
<proteinExistence type="predicted"/>
<protein>
    <submittedName>
        <fullName evidence="6">Diheme cytochrome c-553</fullName>
    </submittedName>
</protein>
<dbReference type="RefSeq" id="WP_202013768.1">
    <property type="nucleotide sequence ID" value="NZ_JAERRB010000009.1"/>
</dbReference>
<reference evidence="6 7" key="1">
    <citation type="submission" date="2021-01" db="EMBL/GenBank/DDBJ databases">
        <title>Chryseolinea sp. Jin1 Genome sequencing and assembly.</title>
        <authorList>
            <person name="Kim I."/>
        </authorList>
    </citation>
    <scope>NUCLEOTIDE SEQUENCE [LARGE SCALE GENOMIC DNA]</scope>
    <source>
        <strain evidence="6 7">Jin1</strain>
    </source>
</reference>